<dbReference type="InParanoid" id="M1DW17"/>
<evidence type="ECO:0000313" key="2">
    <source>
        <dbReference type="Proteomes" id="UP000011115"/>
    </source>
</evidence>
<accession>M1DW17</accession>
<dbReference type="AlphaFoldDB" id="M1DW17"/>
<dbReference type="Proteomes" id="UP000011115">
    <property type="component" value="Unassembled WGS sequence"/>
</dbReference>
<protein>
    <recommendedName>
        <fullName evidence="3">Integrase core domain containing protein</fullName>
    </recommendedName>
</protein>
<dbReference type="Gramene" id="PGSC0003DMT400095323">
    <property type="protein sequence ID" value="PGSC0003DMT400095323"/>
    <property type="gene ID" value="PGSC0003DMG400044894"/>
</dbReference>
<dbReference type="HOGENOM" id="CLU_134708_0_0_1"/>
<reference evidence="1" key="2">
    <citation type="submission" date="2015-06" db="UniProtKB">
        <authorList>
            <consortium name="EnsemblPlants"/>
        </authorList>
    </citation>
    <scope>IDENTIFICATION</scope>
    <source>
        <strain evidence="1">DM1-3 516 R44</strain>
    </source>
</reference>
<evidence type="ECO:0000313" key="1">
    <source>
        <dbReference type="EnsemblPlants" id="PGSC0003DMT400095323"/>
    </source>
</evidence>
<sequence length="151" mass="16885">MNNQRVLNNPIGEGLGDGVELQPPRVVNVNTRVHGGNLLEDPKRGQNQPEPRLRENYRVDYNIVESEGPIVVPHLPLGHTLVVTSSLMQMLTERGLFFRLALKDLHGYMAKLISVCKSCMGRPELDMDVIGVRVFPLSLTNDAAVWFSELL</sequence>
<organism evidence="1 2">
    <name type="scientific">Solanum tuberosum</name>
    <name type="common">Potato</name>
    <dbReference type="NCBI Taxonomy" id="4113"/>
    <lineage>
        <taxon>Eukaryota</taxon>
        <taxon>Viridiplantae</taxon>
        <taxon>Streptophyta</taxon>
        <taxon>Embryophyta</taxon>
        <taxon>Tracheophyta</taxon>
        <taxon>Spermatophyta</taxon>
        <taxon>Magnoliopsida</taxon>
        <taxon>eudicotyledons</taxon>
        <taxon>Gunneridae</taxon>
        <taxon>Pentapetalae</taxon>
        <taxon>asterids</taxon>
        <taxon>lamiids</taxon>
        <taxon>Solanales</taxon>
        <taxon>Solanaceae</taxon>
        <taxon>Solanoideae</taxon>
        <taxon>Solaneae</taxon>
        <taxon>Solanum</taxon>
    </lineage>
</organism>
<evidence type="ECO:0008006" key="3">
    <source>
        <dbReference type="Google" id="ProtNLM"/>
    </source>
</evidence>
<proteinExistence type="predicted"/>
<reference evidence="2" key="1">
    <citation type="journal article" date="2011" name="Nature">
        <title>Genome sequence and analysis of the tuber crop potato.</title>
        <authorList>
            <consortium name="The Potato Genome Sequencing Consortium"/>
        </authorList>
    </citation>
    <scope>NUCLEOTIDE SEQUENCE [LARGE SCALE GENOMIC DNA]</scope>
    <source>
        <strain evidence="2">cv. DM1-3 516 R44</strain>
    </source>
</reference>
<dbReference type="EnsemblPlants" id="PGSC0003DMT400095323">
    <property type="protein sequence ID" value="PGSC0003DMT400095323"/>
    <property type="gene ID" value="PGSC0003DMG400044894"/>
</dbReference>
<keyword evidence="2" id="KW-1185">Reference proteome</keyword>
<dbReference type="PaxDb" id="4113-PGSC0003DMT400095323"/>
<name>M1DW17_SOLTU</name>